<dbReference type="Proteomes" id="UP000233551">
    <property type="component" value="Unassembled WGS sequence"/>
</dbReference>
<evidence type="ECO:0008006" key="4">
    <source>
        <dbReference type="Google" id="ProtNLM"/>
    </source>
</evidence>
<dbReference type="STRING" id="22663.A0A2I0K2R6"/>
<accession>A0A2I0K2R6</accession>
<proteinExistence type="predicted"/>
<dbReference type="AlphaFoldDB" id="A0A2I0K2R6"/>
<dbReference type="PANTHER" id="PTHR48258">
    <property type="entry name" value="DUF4218 DOMAIN-CONTAINING PROTEIN-RELATED"/>
    <property type="match status" value="1"/>
</dbReference>
<evidence type="ECO:0000313" key="3">
    <source>
        <dbReference type="Proteomes" id="UP000233551"/>
    </source>
</evidence>
<feature type="region of interest" description="Disordered" evidence="1">
    <location>
        <begin position="165"/>
        <end position="214"/>
    </location>
</feature>
<gene>
    <name evidence="2" type="ORF">CRG98_016792</name>
</gene>
<reference evidence="2 3" key="1">
    <citation type="submission" date="2017-11" db="EMBL/GenBank/DDBJ databases">
        <title>De-novo sequencing of pomegranate (Punica granatum L.) genome.</title>
        <authorList>
            <person name="Akparov Z."/>
            <person name="Amiraslanov A."/>
            <person name="Hajiyeva S."/>
            <person name="Abbasov M."/>
            <person name="Kaur K."/>
            <person name="Hamwieh A."/>
            <person name="Solovyev V."/>
            <person name="Salamov A."/>
            <person name="Braich B."/>
            <person name="Kosarev P."/>
            <person name="Mahmoud A."/>
            <person name="Hajiyev E."/>
            <person name="Babayeva S."/>
            <person name="Izzatullayeva V."/>
            <person name="Mammadov A."/>
            <person name="Mammadov A."/>
            <person name="Sharifova S."/>
            <person name="Ojaghi J."/>
            <person name="Eynullazada K."/>
            <person name="Bayramov B."/>
            <person name="Abdulazimova A."/>
            <person name="Shahmuradov I."/>
        </authorList>
    </citation>
    <scope>NUCLEOTIDE SEQUENCE [LARGE SCALE GENOMIC DNA]</scope>
    <source>
        <strain evidence="3">cv. AG2017</strain>
        <tissue evidence="2">Leaf</tissue>
    </source>
</reference>
<comment type="caution">
    <text evidence="2">The sequence shown here is derived from an EMBL/GenBank/DDBJ whole genome shotgun (WGS) entry which is preliminary data.</text>
</comment>
<evidence type="ECO:0000256" key="1">
    <source>
        <dbReference type="SAM" id="MobiDB-lite"/>
    </source>
</evidence>
<sequence length="214" mass="24510">MALAPNKKAKTWKIYFVNGFKFQAGEGSTNKKTCYNSGVWVKGDVGEGAGESDYYGVMKEVVELQYPMQPMHRVVLFLHEWFNPGRGTRKVHLEYRIVEAKEDWWAIIYTKATTRVEVPDALELTFQNDEPLRVRGITFDDIEVPLIDEQGVFEILDISSITRGDRAGTSSSNDYLTMEFCDGNEKDEYENVEEVDLGESEPDNQENENDEEID</sequence>
<protein>
    <recommendedName>
        <fullName evidence="4">DUF4216 domain-containing protein</fullName>
    </recommendedName>
</protein>
<evidence type="ECO:0000313" key="2">
    <source>
        <dbReference type="EMBL" id="PKI62841.1"/>
    </source>
</evidence>
<dbReference type="PANTHER" id="PTHR48258:SF11">
    <property type="entry name" value="TDCA1-ORF2 PROTEIN"/>
    <property type="match status" value="1"/>
</dbReference>
<feature type="compositionally biased region" description="Acidic residues" evidence="1">
    <location>
        <begin position="185"/>
        <end position="214"/>
    </location>
</feature>
<keyword evidence="3" id="KW-1185">Reference proteome</keyword>
<dbReference type="EMBL" id="PGOL01000925">
    <property type="protein sequence ID" value="PKI62841.1"/>
    <property type="molecule type" value="Genomic_DNA"/>
</dbReference>
<name>A0A2I0K2R6_PUNGR</name>
<organism evidence="2 3">
    <name type="scientific">Punica granatum</name>
    <name type="common">Pomegranate</name>
    <dbReference type="NCBI Taxonomy" id="22663"/>
    <lineage>
        <taxon>Eukaryota</taxon>
        <taxon>Viridiplantae</taxon>
        <taxon>Streptophyta</taxon>
        <taxon>Embryophyta</taxon>
        <taxon>Tracheophyta</taxon>
        <taxon>Spermatophyta</taxon>
        <taxon>Magnoliopsida</taxon>
        <taxon>eudicotyledons</taxon>
        <taxon>Gunneridae</taxon>
        <taxon>Pentapetalae</taxon>
        <taxon>rosids</taxon>
        <taxon>malvids</taxon>
        <taxon>Myrtales</taxon>
        <taxon>Lythraceae</taxon>
        <taxon>Punica</taxon>
    </lineage>
</organism>